<dbReference type="Proteomes" id="UP001283361">
    <property type="component" value="Unassembled WGS sequence"/>
</dbReference>
<reference evidence="3" key="1">
    <citation type="journal article" date="2023" name="G3 (Bethesda)">
        <title>A reference genome for the long-term kleptoplast-retaining sea slug Elysia crispata morphotype clarki.</title>
        <authorList>
            <person name="Eastman K.E."/>
            <person name="Pendleton A.L."/>
            <person name="Shaikh M.A."/>
            <person name="Suttiyut T."/>
            <person name="Ogas R."/>
            <person name="Tomko P."/>
            <person name="Gavelis G."/>
            <person name="Widhalm J.R."/>
            <person name="Wisecaver J.H."/>
        </authorList>
    </citation>
    <scope>NUCLEOTIDE SEQUENCE</scope>
    <source>
        <strain evidence="3">ECLA1</strain>
    </source>
</reference>
<evidence type="ECO:0000313" key="3">
    <source>
        <dbReference type="EMBL" id="KAK3774883.1"/>
    </source>
</evidence>
<keyword evidence="4" id="KW-1185">Reference proteome</keyword>
<feature type="domain" description="Mutator-like transposase" evidence="2">
    <location>
        <begin position="8"/>
        <end position="61"/>
    </location>
</feature>
<organism evidence="3 4">
    <name type="scientific">Elysia crispata</name>
    <name type="common">lettuce slug</name>
    <dbReference type="NCBI Taxonomy" id="231223"/>
    <lineage>
        <taxon>Eukaryota</taxon>
        <taxon>Metazoa</taxon>
        <taxon>Spiralia</taxon>
        <taxon>Lophotrochozoa</taxon>
        <taxon>Mollusca</taxon>
        <taxon>Gastropoda</taxon>
        <taxon>Heterobranchia</taxon>
        <taxon>Euthyneura</taxon>
        <taxon>Panpulmonata</taxon>
        <taxon>Sacoglossa</taxon>
        <taxon>Placobranchoidea</taxon>
        <taxon>Plakobranchidae</taxon>
        <taxon>Elysia</taxon>
    </lineage>
</organism>
<gene>
    <name evidence="3" type="ORF">RRG08_007242</name>
</gene>
<evidence type="ECO:0000313" key="4">
    <source>
        <dbReference type="Proteomes" id="UP001283361"/>
    </source>
</evidence>
<dbReference type="Pfam" id="PF20700">
    <property type="entry name" value="Mutator"/>
    <property type="match status" value="1"/>
</dbReference>
<dbReference type="EMBL" id="JAWDGP010003379">
    <property type="protein sequence ID" value="KAK3774883.1"/>
    <property type="molecule type" value="Genomic_DNA"/>
</dbReference>
<dbReference type="AlphaFoldDB" id="A0AAE1DMH9"/>
<dbReference type="InterPro" id="IPR049012">
    <property type="entry name" value="Mutator_transp_dom"/>
</dbReference>
<feature type="compositionally biased region" description="Basic and acidic residues" evidence="1">
    <location>
        <begin position="9"/>
        <end position="27"/>
    </location>
</feature>
<comment type="caution">
    <text evidence="3">The sequence shown here is derived from an EMBL/GenBank/DDBJ whole genome shotgun (WGS) entry which is preliminary data.</text>
</comment>
<accession>A0AAE1DMH9</accession>
<proteinExistence type="predicted"/>
<sequence>MNSKNLTAENKKEWRKNHQDTCQKNHEGLTGSMEPEGMSKIFKRSEDMYGLKCTKYTACQDPKASSLAYSTHEWGRHKANAHDVIGLIEQIQLIMTYNKNFMVYLKERKPKTAEELTEIAKRYGETHGTAGTFSKGGEYFTSLENEADNDGSNKTRDAAKFFKKTIMGKVSLL</sequence>
<evidence type="ECO:0000259" key="2">
    <source>
        <dbReference type="Pfam" id="PF20700"/>
    </source>
</evidence>
<feature type="region of interest" description="Disordered" evidence="1">
    <location>
        <begin position="1"/>
        <end position="35"/>
    </location>
</feature>
<evidence type="ECO:0000256" key="1">
    <source>
        <dbReference type="SAM" id="MobiDB-lite"/>
    </source>
</evidence>
<protein>
    <recommendedName>
        <fullName evidence="2">Mutator-like transposase domain-containing protein</fullName>
    </recommendedName>
</protein>
<name>A0AAE1DMH9_9GAST</name>